<keyword evidence="1" id="KW-0732">Signal</keyword>
<reference evidence="2" key="1">
    <citation type="submission" date="2024-05" db="EMBL/GenBank/DDBJ databases">
        <title>Draft genome assemblies of 36 bacteria isolated from hibernating arctic ground squirrels.</title>
        <authorList>
            <person name="McKee H."/>
            <person name="Mullen L."/>
            <person name="Drown D.M."/>
            <person name="Duddleston K.N."/>
        </authorList>
    </citation>
    <scope>NUCLEOTIDE SEQUENCE</scope>
    <source>
        <strain evidence="2">AN1007</strain>
    </source>
</reference>
<dbReference type="EMBL" id="CP159992">
    <property type="protein sequence ID" value="XCP95706.1"/>
    <property type="molecule type" value="Genomic_DNA"/>
</dbReference>
<feature type="signal peptide" evidence="1">
    <location>
        <begin position="1"/>
        <end position="27"/>
    </location>
</feature>
<proteinExistence type="predicted"/>
<organism evidence="2">
    <name type="scientific">Paenibacillus sp. AN1007</name>
    <dbReference type="NCBI Taxonomy" id="3151385"/>
    <lineage>
        <taxon>Bacteria</taxon>
        <taxon>Bacillati</taxon>
        <taxon>Bacillota</taxon>
        <taxon>Bacilli</taxon>
        <taxon>Bacillales</taxon>
        <taxon>Paenibacillaceae</taxon>
        <taxon>Paenibacillus</taxon>
    </lineage>
</organism>
<dbReference type="AlphaFoldDB" id="A0AAU8NG21"/>
<gene>
    <name evidence="2" type="ORF">ABXS70_02930</name>
</gene>
<accession>A0AAU8NG21</accession>
<evidence type="ECO:0008006" key="3">
    <source>
        <dbReference type="Google" id="ProtNLM"/>
    </source>
</evidence>
<evidence type="ECO:0000313" key="2">
    <source>
        <dbReference type="EMBL" id="XCP95706.1"/>
    </source>
</evidence>
<feature type="chain" id="PRO_5043908158" description="DUF4367 domain-containing protein" evidence="1">
    <location>
        <begin position="28"/>
        <end position="285"/>
    </location>
</feature>
<dbReference type="RefSeq" id="WP_366293748.1">
    <property type="nucleotide sequence ID" value="NZ_CP159992.1"/>
</dbReference>
<name>A0AAU8NG21_9BACL</name>
<sequence>MKKNKKYKKSLIALTAALLLIPATAFADDTISNQVFKLTNNKGEVIYEQKPYEGSHKSDHSREDLLRSSKSHSLANELLKKGEAALFYIAEDNPERKTNIERTSMSFKKAAKLREQLKGQSVKILDTIQQKYKFDSASVTYHPVLSDPERAKMTDQLEQQAAQSGKGYAMQKLKLIGKHWNLFSTYKNGSSELLVQAIKSDEKITLHTPSVQTGVTYELIKSGRTEMVYSSYSESENQDFKSSGQGITFVCSIPNSEFHIWYHIEDIGSKLSKQELIKLAESYLK</sequence>
<evidence type="ECO:0000256" key="1">
    <source>
        <dbReference type="SAM" id="SignalP"/>
    </source>
</evidence>
<protein>
    <recommendedName>
        <fullName evidence="3">DUF4367 domain-containing protein</fullName>
    </recommendedName>
</protein>